<gene>
    <name evidence="13" type="ORF">MGWOODY_XGa1895</name>
</gene>
<comment type="function">
    <text evidence="1">Stereospecific condensation of phosphoenolpyruvate (PEP) and D-erythrose-4-phosphate (E4P) giving rise to 3-deoxy-D-arabino-heptulosonate-7-phosphate (DAHP).</text>
</comment>
<dbReference type="GO" id="GO:0008652">
    <property type="term" value="P:amino acid biosynthetic process"/>
    <property type="evidence" value="ECO:0007669"/>
    <property type="project" value="UniProtKB-KW"/>
</dbReference>
<dbReference type="InterPro" id="IPR006219">
    <property type="entry name" value="DAHP_synth_1"/>
</dbReference>
<comment type="pathway">
    <text evidence="2">Metabolic intermediate biosynthesis; chorismate biosynthesis; chorismate from D-erythrose 4-phosphate and phosphoenolpyruvate: step 1/7.</text>
</comment>
<organism evidence="13">
    <name type="scientific">hydrothermal vent metagenome</name>
    <dbReference type="NCBI Taxonomy" id="652676"/>
    <lineage>
        <taxon>unclassified sequences</taxon>
        <taxon>metagenomes</taxon>
        <taxon>ecological metagenomes</taxon>
    </lineage>
</organism>
<dbReference type="InterPro" id="IPR006218">
    <property type="entry name" value="DAHP1/KDSA"/>
</dbReference>
<evidence type="ECO:0000256" key="4">
    <source>
        <dbReference type="ARBA" id="ARBA00012694"/>
    </source>
</evidence>
<dbReference type="EC" id="2.5.1.54" evidence="4"/>
<dbReference type="FunFam" id="3.20.20.70:FF:000005">
    <property type="entry name" value="Phospho-2-dehydro-3-deoxyheptonate aldolase"/>
    <property type="match status" value="1"/>
</dbReference>
<dbReference type="Pfam" id="PF00793">
    <property type="entry name" value="DAHP_synth_1"/>
    <property type="match status" value="1"/>
</dbReference>
<evidence type="ECO:0000256" key="10">
    <source>
        <dbReference type="ARBA" id="ARBA00032193"/>
    </source>
</evidence>
<evidence type="ECO:0000256" key="9">
    <source>
        <dbReference type="ARBA" id="ARBA00031349"/>
    </source>
</evidence>
<comment type="similarity">
    <text evidence="3">Belongs to the class-I DAHP synthase family.</text>
</comment>
<evidence type="ECO:0000256" key="1">
    <source>
        <dbReference type="ARBA" id="ARBA00003726"/>
    </source>
</evidence>
<dbReference type="PANTHER" id="PTHR21225">
    <property type="entry name" value="PHOSPHO-2-DEHYDRO-3-DEOXYHEPTONATE ALDOLASE DAHP SYNTHETASE"/>
    <property type="match status" value="1"/>
</dbReference>
<comment type="catalytic activity">
    <reaction evidence="11">
        <text>D-erythrose 4-phosphate + phosphoenolpyruvate + H2O = 7-phospho-2-dehydro-3-deoxy-D-arabino-heptonate + phosphate</text>
        <dbReference type="Rhea" id="RHEA:14717"/>
        <dbReference type="ChEBI" id="CHEBI:15377"/>
        <dbReference type="ChEBI" id="CHEBI:16897"/>
        <dbReference type="ChEBI" id="CHEBI:43474"/>
        <dbReference type="ChEBI" id="CHEBI:58394"/>
        <dbReference type="ChEBI" id="CHEBI:58702"/>
        <dbReference type="EC" id="2.5.1.54"/>
    </reaction>
</comment>
<dbReference type="InterPro" id="IPR013785">
    <property type="entry name" value="Aldolase_TIM"/>
</dbReference>
<protein>
    <recommendedName>
        <fullName evidence="4">3-deoxy-7-phosphoheptulonate synthase</fullName>
        <ecNumber evidence="4">2.5.1.54</ecNumber>
    </recommendedName>
    <alternativeName>
        <fullName evidence="10">3-deoxy-D-arabino-heptulosonate 7-phosphate synthase</fullName>
    </alternativeName>
    <alternativeName>
        <fullName evidence="9">DAHP synthase</fullName>
    </alternativeName>
    <alternativeName>
        <fullName evidence="8">Phospho-2-keto-3-deoxyheptonate aldolase</fullName>
    </alternativeName>
</protein>
<dbReference type="GO" id="GO:0003849">
    <property type="term" value="F:3-deoxy-7-phosphoheptulonate synthase activity"/>
    <property type="evidence" value="ECO:0007669"/>
    <property type="project" value="UniProtKB-EC"/>
</dbReference>
<keyword evidence="7" id="KW-0057">Aromatic amino acid biosynthesis</keyword>
<dbReference type="GO" id="GO:0009073">
    <property type="term" value="P:aromatic amino acid family biosynthetic process"/>
    <property type="evidence" value="ECO:0007669"/>
    <property type="project" value="UniProtKB-KW"/>
</dbReference>
<accession>A0A160TUF6</accession>
<dbReference type="EMBL" id="CZRL01000106">
    <property type="protein sequence ID" value="CUS54905.1"/>
    <property type="molecule type" value="Genomic_DNA"/>
</dbReference>
<dbReference type="NCBIfam" id="NF009396">
    <property type="entry name" value="PRK12756.1"/>
    <property type="match status" value="1"/>
</dbReference>
<reference evidence="13" key="1">
    <citation type="submission" date="2015-10" db="EMBL/GenBank/DDBJ databases">
        <authorList>
            <person name="Gilbert D.G."/>
        </authorList>
    </citation>
    <scope>NUCLEOTIDE SEQUENCE</scope>
</reference>
<dbReference type="PANTHER" id="PTHR21225:SF12">
    <property type="entry name" value="PHOSPHO-2-DEHYDRO-3-DEOXYHEPTONATE ALDOLASE, TYROSINE-INHIBITED"/>
    <property type="match status" value="1"/>
</dbReference>
<dbReference type="NCBIfam" id="NF009395">
    <property type="entry name" value="PRK12755.1"/>
    <property type="match status" value="1"/>
</dbReference>
<keyword evidence="5" id="KW-0028">Amino-acid biosynthesis</keyword>
<dbReference type="PIRSF" id="PIRSF001361">
    <property type="entry name" value="DAHP_synthase"/>
    <property type="match status" value="1"/>
</dbReference>
<evidence type="ECO:0000256" key="2">
    <source>
        <dbReference type="ARBA" id="ARBA00004688"/>
    </source>
</evidence>
<proteinExistence type="inferred from homology"/>
<dbReference type="SUPFAM" id="SSF51569">
    <property type="entry name" value="Aldolase"/>
    <property type="match status" value="1"/>
</dbReference>
<evidence type="ECO:0000313" key="13">
    <source>
        <dbReference type="EMBL" id="CUS54905.1"/>
    </source>
</evidence>
<evidence type="ECO:0000256" key="8">
    <source>
        <dbReference type="ARBA" id="ARBA00031111"/>
    </source>
</evidence>
<dbReference type="NCBIfam" id="TIGR00034">
    <property type="entry name" value="aroFGH"/>
    <property type="match status" value="1"/>
</dbReference>
<evidence type="ECO:0000256" key="6">
    <source>
        <dbReference type="ARBA" id="ARBA00022679"/>
    </source>
</evidence>
<feature type="domain" description="DAHP synthetase I/KDSA" evidence="12">
    <location>
        <begin position="58"/>
        <end position="350"/>
    </location>
</feature>
<evidence type="ECO:0000256" key="5">
    <source>
        <dbReference type="ARBA" id="ARBA00022605"/>
    </source>
</evidence>
<name>A0A160TUF6_9ZZZZ</name>
<evidence type="ECO:0000256" key="7">
    <source>
        <dbReference type="ARBA" id="ARBA00023141"/>
    </source>
</evidence>
<evidence type="ECO:0000256" key="11">
    <source>
        <dbReference type="ARBA" id="ARBA00047508"/>
    </source>
</evidence>
<sequence length="366" mass="39465">MTQTEQNKLSISDDISVTDNLRISDIQDVADPKTVIEEHPVPSSVAQLVTRTRAEAHAILHGQDDRVIVIVGPCSIHDPIAALDYGARLEALRQNYSKDLLIIMRVYFEKPRTTVGWKGLINDPDLDGSFNINKGLRLARKLLLDLNLAGVPAGTECLDLLTPQYVADLISWGAIGARTTESQLHRELASGLSCPVGFKNGTDGNLKVAIDAVGAAAHPHHFLTVTKAGYLGIFETTGNEDGHVILRGGQSPNYDSESVNTAAQMLESAGCSRRLMVDFSHANSGKQHRGQITVGTDVSSQLAQGENRIVGVMIESHIVEGRQDVVAGCDLVYGQSITDACLGWDDTVQVIDQLAAAVDTRRSLSR</sequence>
<evidence type="ECO:0000256" key="3">
    <source>
        <dbReference type="ARBA" id="ARBA00007985"/>
    </source>
</evidence>
<dbReference type="AlphaFoldDB" id="A0A160TUF6"/>
<evidence type="ECO:0000259" key="12">
    <source>
        <dbReference type="Pfam" id="PF00793"/>
    </source>
</evidence>
<dbReference type="GO" id="GO:0005737">
    <property type="term" value="C:cytoplasm"/>
    <property type="evidence" value="ECO:0007669"/>
    <property type="project" value="TreeGrafter"/>
</dbReference>
<keyword evidence="6 13" id="KW-0808">Transferase</keyword>
<dbReference type="Gene3D" id="3.20.20.70">
    <property type="entry name" value="Aldolase class I"/>
    <property type="match status" value="1"/>
</dbReference>